<sequence length="99" mass="11010">MAGLSASVLRIDRAMTSRGKALVASVQLPEPREVETLVIAPSKKDLGLAFKGDHKMVLEALMPFITNETLGQHPVTELHEPCQKLHCNVKFYNNWAQNQ</sequence>
<keyword evidence="1" id="KW-0436">Ligase</keyword>
<evidence type="ECO:0000313" key="1">
    <source>
        <dbReference type="EMBL" id="KAF3333243.1"/>
    </source>
</evidence>
<accession>A0A833R4L0</accession>
<dbReference type="OrthoDB" id="416741at2759"/>
<keyword evidence="2" id="KW-1185">Reference proteome</keyword>
<organism evidence="1 2">
    <name type="scientific">Carex littledalei</name>
    <dbReference type="NCBI Taxonomy" id="544730"/>
    <lineage>
        <taxon>Eukaryota</taxon>
        <taxon>Viridiplantae</taxon>
        <taxon>Streptophyta</taxon>
        <taxon>Embryophyta</taxon>
        <taxon>Tracheophyta</taxon>
        <taxon>Spermatophyta</taxon>
        <taxon>Magnoliopsida</taxon>
        <taxon>Liliopsida</taxon>
        <taxon>Poales</taxon>
        <taxon>Cyperaceae</taxon>
        <taxon>Cyperoideae</taxon>
        <taxon>Cariceae</taxon>
        <taxon>Carex</taxon>
        <taxon>Carex subgen. Euthyceras</taxon>
    </lineage>
</organism>
<dbReference type="AlphaFoldDB" id="A0A833R4L0"/>
<dbReference type="EMBL" id="SWLB01000010">
    <property type="protein sequence ID" value="KAF3333243.1"/>
    <property type="molecule type" value="Genomic_DNA"/>
</dbReference>
<comment type="caution">
    <text evidence="1">The sequence shown here is derived from an EMBL/GenBank/DDBJ whole genome shotgun (WGS) entry which is preliminary data.</text>
</comment>
<gene>
    <name evidence="1" type="ORF">FCM35_KLT00934</name>
</gene>
<protein>
    <submittedName>
        <fullName evidence="1">Glycine--tRNA ligase 1</fullName>
    </submittedName>
</protein>
<evidence type="ECO:0000313" key="2">
    <source>
        <dbReference type="Proteomes" id="UP000623129"/>
    </source>
</evidence>
<name>A0A833R4L0_9POAL</name>
<dbReference type="GO" id="GO:0016874">
    <property type="term" value="F:ligase activity"/>
    <property type="evidence" value="ECO:0007669"/>
    <property type="project" value="UniProtKB-KW"/>
</dbReference>
<proteinExistence type="predicted"/>
<dbReference type="Proteomes" id="UP000623129">
    <property type="component" value="Unassembled WGS sequence"/>
</dbReference>
<reference evidence="1" key="1">
    <citation type="submission" date="2020-01" db="EMBL/GenBank/DDBJ databases">
        <title>Genome sequence of Kobresia littledalei, the first chromosome-level genome in the family Cyperaceae.</title>
        <authorList>
            <person name="Qu G."/>
        </authorList>
    </citation>
    <scope>NUCLEOTIDE SEQUENCE</scope>
    <source>
        <strain evidence="1">C.B.Clarke</strain>
        <tissue evidence="1">Leaf</tissue>
    </source>
</reference>